<gene>
    <name evidence="2" type="ORF">APZ42_024716</name>
</gene>
<proteinExistence type="predicted"/>
<dbReference type="EMBL" id="LRGB01001727">
    <property type="protein sequence ID" value="KZS10742.1"/>
    <property type="molecule type" value="Genomic_DNA"/>
</dbReference>
<accession>A0A164TTI1</accession>
<dbReference type="Proteomes" id="UP000076858">
    <property type="component" value="Unassembled WGS sequence"/>
</dbReference>
<reference evidence="2 3" key="1">
    <citation type="submission" date="2016-03" db="EMBL/GenBank/DDBJ databases">
        <title>EvidentialGene: Evidence-directed Construction of Genes on Genomes.</title>
        <authorList>
            <person name="Gilbert D.G."/>
            <person name="Choi J.-H."/>
            <person name="Mockaitis K."/>
            <person name="Colbourne J."/>
            <person name="Pfrender M."/>
        </authorList>
    </citation>
    <scope>NUCLEOTIDE SEQUENCE [LARGE SCALE GENOMIC DNA]</scope>
    <source>
        <strain evidence="2 3">Xinb3</strain>
        <tissue evidence="2">Complete organism</tissue>
    </source>
</reference>
<feature type="region of interest" description="Disordered" evidence="1">
    <location>
        <begin position="49"/>
        <end position="72"/>
    </location>
</feature>
<dbReference type="AlphaFoldDB" id="A0A164TTI1"/>
<sequence length="239" mass="27412">MYYERTNTHSCVELARSIGKENEENAVNFFVRKVRNIFERCRSEDKDVVNNPVGRPRKEIERKGPGVHKSAATGPNVEVIDVGSYEASVERLLAAYNDTEGKLNYPVDLLMELTFGGRQAKIHTNPGIPHVQGWVKENCPFLKQPLHLFKEFDRIFVPKNLSSAGFRQAWMDLVPHILKYASLRRTAKINNLLKAPRFDNLKIRYDRALRAGLENTNQRRFNGLRVIASNVNELLPINQ</sequence>
<comment type="caution">
    <text evidence="2">The sequence shown here is derived from an EMBL/GenBank/DDBJ whole genome shotgun (WGS) entry which is preliminary data.</text>
</comment>
<evidence type="ECO:0000313" key="3">
    <source>
        <dbReference type="Proteomes" id="UP000076858"/>
    </source>
</evidence>
<protein>
    <submittedName>
        <fullName evidence="2">Uncharacterized protein</fullName>
    </submittedName>
</protein>
<name>A0A164TTI1_9CRUS</name>
<keyword evidence="3" id="KW-1185">Reference proteome</keyword>
<evidence type="ECO:0000256" key="1">
    <source>
        <dbReference type="SAM" id="MobiDB-lite"/>
    </source>
</evidence>
<organism evidence="2 3">
    <name type="scientific">Daphnia magna</name>
    <dbReference type="NCBI Taxonomy" id="35525"/>
    <lineage>
        <taxon>Eukaryota</taxon>
        <taxon>Metazoa</taxon>
        <taxon>Ecdysozoa</taxon>
        <taxon>Arthropoda</taxon>
        <taxon>Crustacea</taxon>
        <taxon>Branchiopoda</taxon>
        <taxon>Diplostraca</taxon>
        <taxon>Cladocera</taxon>
        <taxon>Anomopoda</taxon>
        <taxon>Daphniidae</taxon>
        <taxon>Daphnia</taxon>
    </lineage>
</organism>
<evidence type="ECO:0000313" key="2">
    <source>
        <dbReference type="EMBL" id="KZS10742.1"/>
    </source>
</evidence>